<keyword evidence="2" id="KW-1185">Reference proteome</keyword>
<feature type="non-terminal residue" evidence="1">
    <location>
        <position position="1"/>
    </location>
</feature>
<evidence type="ECO:0000313" key="1">
    <source>
        <dbReference type="EMBL" id="CRK95855.1"/>
    </source>
</evidence>
<proteinExistence type="predicted"/>
<reference evidence="1 2" key="1">
    <citation type="submission" date="2015-04" db="EMBL/GenBank/DDBJ databases">
        <authorList>
            <person name="Syromyatnikov M.Y."/>
            <person name="Popov V.N."/>
        </authorList>
    </citation>
    <scope>NUCLEOTIDE SEQUENCE [LARGE SCALE GENOMIC DNA]</scope>
</reference>
<gene>
    <name evidence="1" type="ORF">CLUMA_CG009302</name>
</gene>
<dbReference type="Proteomes" id="UP000183832">
    <property type="component" value="Unassembled WGS sequence"/>
</dbReference>
<organism evidence="1 2">
    <name type="scientific">Clunio marinus</name>
    <dbReference type="NCBI Taxonomy" id="568069"/>
    <lineage>
        <taxon>Eukaryota</taxon>
        <taxon>Metazoa</taxon>
        <taxon>Ecdysozoa</taxon>
        <taxon>Arthropoda</taxon>
        <taxon>Hexapoda</taxon>
        <taxon>Insecta</taxon>
        <taxon>Pterygota</taxon>
        <taxon>Neoptera</taxon>
        <taxon>Endopterygota</taxon>
        <taxon>Diptera</taxon>
        <taxon>Nematocera</taxon>
        <taxon>Chironomoidea</taxon>
        <taxon>Chironomidae</taxon>
        <taxon>Clunio</taxon>
    </lineage>
</organism>
<dbReference type="AlphaFoldDB" id="A0A1J1I6A7"/>
<sequence length="45" mass="5484">QFFCYFLSRFFLFLSYPKPSAVRRKFFSANYFNFGKVRKNESQVA</sequence>
<accession>A0A1J1I6A7</accession>
<dbReference type="EMBL" id="CVRI01000043">
    <property type="protein sequence ID" value="CRK95855.1"/>
    <property type="molecule type" value="Genomic_DNA"/>
</dbReference>
<evidence type="ECO:0000313" key="2">
    <source>
        <dbReference type="Proteomes" id="UP000183832"/>
    </source>
</evidence>
<name>A0A1J1I6A7_9DIPT</name>
<protein>
    <submittedName>
        <fullName evidence="1">CLUMA_CG009302, isoform A</fullName>
    </submittedName>
</protein>